<name>A0A4Y9ZGL2_9AGAM</name>
<keyword evidence="9" id="KW-1185">Reference proteome</keyword>
<organism evidence="8 9">
    <name type="scientific">Dentipellis fragilis</name>
    <dbReference type="NCBI Taxonomy" id="205917"/>
    <lineage>
        <taxon>Eukaryota</taxon>
        <taxon>Fungi</taxon>
        <taxon>Dikarya</taxon>
        <taxon>Basidiomycota</taxon>
        <taxon>Agaricomycotina</taxon>
        <taxon>Agaricomycetes</taxon>
        <taxon>Russulales</taxon>
        <taxon>Hericiaceae</taxon>
        <taxon>Dentipellis</taxon>
    </lineage>
</organism>
<dbReference type="PANTHER" id="PTHR28018:SF3">
    <property type="entry name" value="RESPIRATORY SUPERCOMPLEX FACTOR 2, MITOCHONDRIAL"/>
    <property type="match status" value="1"/>
</dbReference>
<comment type="subcellular location">
    <subcellularLocation>
        <location evidence="1">Mitochondrion</location>
    </subcellularLocation>
</comment>
<dbReference type="PANTHER" id="PTHR28018">
    <property type="entry name" value="RESPIRATORY SUPERCOMPLEX FACTOR 2, MITOCHONDRIAL"/>
    <property type="match status" value="1"/>
</dbReference>
<gene>
    <name evidence="8" type="ORF">EVG20_g7</name>
</gene>
<feature type="transmembrane region" description="Helical" evidence="6">
    <location>
        <begin position="1104"/>
        <end position="1130"/>
    </location>
</feature>
<feature type="domain" description="HIG1" evidence="7">
    <location>
        <begin position="940"/>
        <end position="1031"/>
    </location>
</feature>
<feature type="region of interest" description="Disordered" evidence="5">
    <location>
        <begin position="1303"/>
        <end position="1355"/>
    </location>
</feature>
<dbReference type="STRING" id="205917.A0A4Y9ZGL2"/>
<feature type="transmembrane region" description="Helical" evidence="6">
    <location>
        <begin position="968"/>
        <end position="987"/>
    </location>
</feature>
<protein>
    <recommendedName>
        <fullName evidence="7">HIG1 domain-containing protein</fullName>
    </recommendedName>
</protein>
<feature type="transmembrane region" description="Helical" evidence="6">
    <location>
        <begin position="1142"/>
        <end position="1161"/>
    </location>
</feature>
<evidence type="ECO:0000256" key="3">
    <source>
        <dbReference type="ARBA" id="ARBA00022989"/>
    </source>
</evidence>
<feature type="compositionally biased region" description="Basic residues" evidence="5">
    <location>
        <begin position="1313"/>
        <end position="1333"/>
    </location>
</feature>
<evidence type="ECO:0000259" key="7">
    <source>
        <dbReference type="PROSITE" id="PS51503"/>
    </source>
</evidence>
<evidence type="ECO:0000313" key="8">
    <source>
        <dbReference type="EMBL" id="TFY72961.1"/>
    </source>
</evidence>
<feature type="compositionally biased region" description="Low complexity" evidence="5">
    <location>
        <begin position="474"/>
        <end position="512"/>
    </location>
</feature>
<feature type="region of interest" description="Disordered" evidence="5">
    <location>
        <begin position="238"/>
        <end position="292"/>
    </location>
</feature>
<dbReference type="InterPro" id="IPR007667">
    <property type="entry name" value="Hypoxia_induced_domain"/>
</dbReference>
<evidence type="ECO:0000313" key="9">
    <source>
        <dbReference type="Proteomes" id="UP000298327"/>
    </source>
</evidence>
<dbReference type="CDD" id="cd22249">
    <property type="entry name" value="UDM1_RNF168_RNF169-like"/>
    <property type="match status" value="1"/>
</dbReference>
<feature type="transmembrane region" description="Helical" evidence="6">
    <location>
        <begin position="1203"/>
        <end position="1225"/>
    </location>
</feature>
<dbReference type="Proteomes" id="UP000298327">
    <property type="component" value="Unassembled WGS sequence"/>
</dbReference>
<feature type="compositionally biased region" description="Basic and acidic residues" evidence="5">
    <location>
        <begin position="1341"/>
        <end position="1355"/>
    </location>
</feature>
<proteinExistence type="predicted"/>
<evidence type="ECO:0000256" key="6">
    <source>
        <dbReference type="SAM" id="Phobius"/>
    </source>
</evidence>
<feature type="region of interest" description="Disordered" evidence="5">
    <location>
        <begin position="451"/>
        <end position="544"/>
    </location>
</feature>
<dbReference type="InterPro" id="IPR040153">
    <property type="entry name" value="Rcf2"/>
</dbReference>
<reference evidence="8 9" key="1">
    <citation type="submission" date="2019-02" db="EMBL/GenBank/DDBJ databases">
        <title>Genome sequencing of the rare red list fungi Dentipellis fragilis.</title>
        <authorList>
            <person name="Buettner E."/>
            <person name="Kellner H."/>
        </authorList>
    </citation>
    <scope>NUCLEOTIDE SEQUENCE [LARGE SCALE GENOMIC DNA]</scope>
    <source>
        <strain evidence="8 9">DSM 105465</strain>
    </source>
</reference>
<evidence type="ECO:0000256" key="2">
    <source>
        <dbReference type="ARBA" id="ARBA00022692"/>
    </source>
</evidence>
<feature type="transmembrane region" description="Helical" evidence="6">
    <location>
        <begin position="1060"/>
        <end position="1084"/>
    </location>
</feature>
<feature type="transmembrane region" description="Helical" evidence="6">
    <location>
        <begin position="737"/>
        <end position="755"/>
    </location>
</feature>
<accession>A0A4Y9ZGL2</accession>
<feature type="transmembrane region" description="Helical" evidence="6">
    <location>
        <begin position="999"/>
        <end position="1019"/>
    </location>
</feature>
<keyword evidence="3 6" id="KW-1133">Transmembrane helix</keyword>
<evidence type="ECO:0000256" key="1">
    <source>
        <dbReference type="ARBA" id="ARBA00004173"/>
    </source>
</evidence>
<feature type="region of interest" description="Disordered" evidence="5">
    <location>
        <begin position="1"/>
        <end position="36"/>
    </location>
</feature>
<feature type="transmembrane region" description="Helical" evidence="6">
    <location>
        <begin position="902"/>
        <end position="920"/>
    </location>
</feature>
<dbReference type="GO" id="GO:0033617">
    <property type="term" value="P:mitochondrial respiratory chain complex IV assembly"/>
    <property type="evidence" value="ECO:0007669"/>
    <property type="project" value="TreeGrafter"/>
</dbReference>
<dbReference type="EMBL" id="SEOQ01000001">
    <property type="protein sequence ID" value="TFY72961.1"/>
    <property type="molecule type" value="Genomic_DNA"/>
</dbReference>
<dbReference type="OrthoDB" id="2355659at2759"/>
<keyword evidence="2 6" id="KW-0812">Transmembrane</keyword>
<feature type="transmembrane region" description="Helical" evidence="6">
    <location>
        <begin position="867"/>
        <end position="890"/>
    </location>
</feature>
<evidence type="ECO:0000256" key="5">
    <source>
        <dbReference type="SAM" id="MobiDB-lite"/>
    </source>
</evidence>
<dbReference type="PROSITE" id="PS51503">
    <property type="entry name" value="HIG1"/>
    <property type="match status" value="1"/>
</dbReference>
<keyword evidence="4 6" id="KW-0472">Membrane</keyword>
<evidence type="ECO:0000256" key="4">
    <source>
        <dbReference type="ARBA" id="ARBA00023136"/>
    </source>
</evidence>
<dbReference type="GO" id="GO:0005739">
    <property type="term" value="C:mitochondrion"/>
    <property type="evidence" value="ECO:0007669"/>
    <property type="project" value="UniProtKB-SubCell"/>
</dbReference>
<sequence>MMSIDVSATPRPRPPAKARQTSSQYKGSPPPPYVLPLSHLTTRGLTSSISGETILGSPISVTAQLVRSLGGDSPSRNPDESAGVEEWFNERSREELSDLLLAANGVIRAREQELSLTSDLCKNLYNGNVTLKSKHQALLARLPADSTTTPITSPAMSIAPTPHVYTSSLPRSTAPNPSVVRHARRISVSPSDIAQLSDQNAELMSKVELLEQESSQADQLGRRKLKKLEKEIQTLREELDASRARSEELEQQVRSESKVEKDSEEALQKKHEREERVKALRRKQEADEVEEPVRDFAPGSAPAAAWTFLPPLKMPATPYPPKATPNIGMGLPSSMTPSPNPVEYGLLSQLLAKVRELEQTNEQISEQQRSTTVKLREAQSEVEAIGQLYACLDEDAHIEFQAADEDQPTSTSNTATMRFRSLRRSIGGAITRNIESAVLDEDQPELVDTVRGSLDHKDGTGHRSRKSIIGFFDPSSPEAASPAPGTHSLAWTASSSDPSSPTLSSLDLPASSFPLESTPDINIRRPTLGSELGSEFGDDSPSIGNHHLRSTSLYDIIQFSPLPSPLPSPSPAERPLQGAANLVSFPTQTVVASTTALQLALDQPSASETVQDLNKTPNKSTYGRTYRLSETVRSRTGRWVDRRFGDASGSPLAGDADRAAVASLRGDTAANRFNKVFSTVDAVVETFTSAVASKTTLTAGQDKQDVADGCTDDNLDTRQKMQTPAKKHGLTSVMLELWLWLQFAVIVLVFLWAMAKRGPKSVLNEFRPTSYDPHVSTYIPHSIRHGVMTSYRNTCFSLRTSETRVSLISHSRDLSEVTAYGCFSVHSDVAEALLTPTSSVSAAHLLSPPNNITMKSRAELLRDHQQAVAIGGAKGLLGGLAIAAPVSFYASRMYPQYRALPPSLKAFGAVLVVVPSFVIMGEKASREFEKAHRPGAENQEVQAPKRDAVWDKLPFSEKVLDFTARHQWSFIAGSWAVGIAGAFAYIMRDPYQSMSQKVVQARMFSQGMTIGMVLAAATISRTRQYRREDTDASTKVCLLSSFPPFRPTLTMLRWNRTASLIIALFGAFTNLVFAVQLFAVWTSFKWDTESEWEGSADSWTVNGAKLVGGLAAAYFLTAAVASVAGFIGIVKGIPKYVRFYRDYSIADFTFCTFTTLFVTYASFRYYSVRTGICEELSRHSDLMRDVAEVGLNLENCEQWFERAVVAFVVVMLIVIVIRLHFMIALSNYYRQLSRQHGGIPLFVSSRNHKDPSLQRIYLLPSSSSPTSHIGFSSRDDMESVVYAPVPLRDLSERDARELNAREAWIHSDNRQPPRQHRHSHSHSHPRSHRHHGSGRIGLPIRPDEGLLPGHEKFKD</sequence>
<comment type="caution">
    <text evidence="8">The sequence shown here is derived from an EMBL/GenBank/DDBJ whole genome shotgun (WGS) entry which is preliminary data.</text>
</comment>
<dbReference type="Pfam" id="PF04588">
    <property type="entry name" value="HIG_1_N"/>
    <property type="match status" value="1"/>
</dbReference>